<keyword evidence="2" id="KW-1185">Reference proteome</keyword>
<evidence type="ECO:0000313" key="2">
    <source>
        <dbReference type="Proteomes" id="UP000076078"/>
    </source>
</evidence>
<evidence type="ECO:0000313" key="1">
    <source>
        <dbReference type="EMBL" id="KYQ91058.1"/>
    </source>
</evidence>
<dbReference type="Proteomes" id="UP000076078">
    <property type="component" value="Unassembled WGS sequence"/>
</dbReference>
<dbReference type="GO" id="GO:0016301">
    <property type="term" value="F:kinase activity"/>
    <property type="evidence" value="ECO:0007669"/>
    <property type="project" value="UniProtKB-KW"/>
</dbReference>
<sequence length="252" mass="29442">MSNNNNNYNNNNYNNNNNYYMNNNLDSFPTAQDLRRNYVPSTWDPVNRTDTPYWVLDIESQEVYQYVSLAGGKNLNQIRIKDRNGNFTQPTAKKGRFIFFKNKFLGDKHRLPVLNFEADTTKSPTFNRPPIGLLGNPVPYISQPFFKQEQLSDRNTQQATIHQNLDNNLIENQEIPIVDQVQPPSMNNDQNLDDNLIENQEIPIVDQVQPPSMNNDQNIMNMVENLLRSLNIADYDHVKLALELHRFRRDKQ</sequence>
<keyword evidence="1" id="KW-0418">Kinase</keyword>
<protein>
    <submittedName>
        <fullName evidence="1">cAMP-dependent protein kinase</fullName>
    </submittedName>
</protein>
<comment type="caution">
    <text evidence="1">The sequence shown here is derived from an EMBL/GenBank/DDBJ whole genome shotgun (WGS) entry which is preliminary data.</text>
</comment>
<reference evidence="1 2" key="1">
    <citation type="submission" date="2015-12" db="EMBL/GenBank/DDBJ databases">
        <title>Dictyostelia acquired genes for synthesis and detection of signals that induce cell-type specialization by lateral gene transfer from prokaryotes.</title>
        <authorList>
            <person name="Gloeckner G."/>
            <person name="Schaap P."/>
        </authorList>
    </citation>
    <scope>NUCLEOTIDE SEQUENCE [LARGE SCALE GENOMIC DNA]</scope>
    <source>
        <strain evidence="1 2">TK</strain>
    </source>
</reference>
<organism evidence="1 2">
    <name type="scientific">Tieghemostelium lacteum</name>
    <name type="common">Slime mold</name>
    <name type="synonym">Dictyostelium lacteum</name>
    <dbReference type="NCBI Taxonomy" id="361077"/>
    <lineage>
        <taxon>Eukaryota</taxon>
        <taxon>Amoebozoa</taxon>
        <taxon>Evosea</taxon>
        <taxon>Eumycetozoa</taxon>
        <taxon>Dictyostelia</taxon>
        <taxon>Dictyosteliales</taxon>
        <taxon>Raperosteliaceae</taxon>
        <taxon>Tieghemostelium</taxon>
    </lineage>
</organism>
<dbReference type="InParanoid" id="A0A151ZAU8"/>
<accession>A0A151ZAU8</accession>
<proteinExistence type="predicted"/>
<gene>
    <name evidence="1" type="ORF">DLAC_07960</name>
</gene>
<keyword evidence="1" id="KW-0808">Transferase</keyword>
<name>A0A151ZAU8_TIELA</name>
<dbReference type="EMBL" id="LODT01000035">
    <property type="protein sequence ID" value="KYQ91058.1"/>
    <property type="molecule type" value="Genomic_DNA"/>
</dbReference>
<dbReference type="AlphaFoldDB" id="A0A151ZAU8"/>